<name>A0A9W4GFL6_BLUGR</name>
<proteinExistence type="predicted"/>
<accession>A0A9W4GFL6</accession>
<dbReference type="EMBL" id="CAJHIT010000007">
    <property type="protein sequence ID" value="CAD6503707.1"/>
    <property type="molecule type" value="Genomic_DNA"/>
</dbReference>
<dbReference type="Proteomes" id="UP000683417">
    <property type="component" value="Unassembled WGS sequence"/>
</dbReference>
<gene>
    <name evidence="1" type="ORF">BGTH12_LOCUS5065</name>
</gene>
<sequence length="33" mass="3922">MRLAYFLRGKLLKSAQMPVNKINKIPRHKRKKG</sequence>
<evidence type="ECO:0000313" key="2">
    <source>
        <dbReference type="Proteomes" id="UP000683417"/>
    </source>
</evidence>
<evidence type="ECO:0000313" key="1">
    <source>
        <dbReference type="EMBL" id="CAD6503707.1"/>
    </source>
</evidence>
<dbReference type="AlphaFoldDB" id="A0A9W4GFL6"/>
<reference evidence="1" key="1">
    <citation type="submission" date="2020-10" db="EMBL/GenBank/DDBJ databases">
        <authorList>
            <person name="Muller C M."/>
        </authorList>
    </citation>
    <scope>NUCLEOTIDE SEQUENCE</scope>
    <source>
        <strain evidence="1">THUN-12</strain>
    </source>
</reference>
<protein>
    <submittedName>
        <fullName evidence="1">BgTH12-03365</fullName>
    </submittedName>
</protein>
<organism evidence="1 2">
    <name type="scientific">Blumeria graminis f. sp. triticale</name>
    <dbReference type="NCBI Taxonomy" id="1689686"/>
    <lineage>
        <taxon>Eukaryota</taxon>
        <taxon>Fungi</taxon>
        <taxon>Dikarya</taxon>
        <taxon>Ascomycota</taxon>
        <taxon>Pezizomycotina</taxon>
        <taxon>Leotiomycetes</taxon>
        <taxon>Erysiphales</taxon>
        <taxon>Erysiphaceae</taxon>
        <taxon>Blumeria</taxon>
    </lineage>
</organism>
<comment type="caution">
    <text evidence="1">The sequence shown here is derived from an EMBL/GenBank/DDBJ whole genome shotgun (WGS) entry which is preliminary data.</text>
</comment>